<protein>
    <submittedName>
        <fullName evidence="1">Uncharacterized protein</fullName>
    </submittedName>
</protein>
<evidence type="ECO:0000313" key="1">
    <source>
        <dbReference type="EMBL" id="KAK3004893.1"/>
    </source>
</evidence>
<dbReference type="InterPro" id="IPR036569">
    <property type="entry name" value="RpiB_LacA_LacB_sf"/>
</dbReference>
<dbReference type="PANTHER" id="PTHR30345">
    <property type="entry name" value="RIBOSE-5-PHOSPHATE ISOMERASE B"/>
    <property type="match status" value="1"/>
</dbReference>
<accession>A0AA88VDE4</accession>
<dbReference type="SUPFAM" id="SSF89623">
    <property type="entry name" value="Ribose/Galactose isomerase RpiB/AlsB"/>
    <property type="match status" value="1"/>
</dbReference>
<organism evidence="1 2">
    <name type="scientific">Escallonia herrerae</name>
    <dbReference type="NCBI Taxonomy" id="1293975"/>
    <lineage>
        <taxon>Eukaryota</taxon>
        <taxon>Viridiplantae</taxon>
        <taxon>Streptophyta</taxon>
        <taxon>Embryophyta</taxon>
        <taxon>Tracheophyta</taxon>
        <taxon>Spermatophyta</taxon>
        <taxon>Magnoliopsida</taxon>
        <taxon>eudicotyledons</taxon>
        <taxon>Gunneridae</taxon>
        <taxon>Pentapetalae</taxon>
        <taxon>asterids</taxon>
        <taxon>campanulids</taxon>
        <taxon>Escalloniales</taxon>
        <taxon>Escalloniaceae</taxon>
        <taxon>Escallonia</taxon>
    </lineage>
</organism>
<name>A0AA88VDE4_9ASTE</name>
<dbReference type="Pfam" id="PF02502">
    <property type="entry name" value="LacAB_rpiB"/>
    <property type="match status" value="1"/>
</dbReference>
<dbReference type="Gene3D" id="3.40.1400.10">
    <property type="entry name" value="Sugar-phosphate isomerase, RpiB/LacA/LacB"/>
    <property type="match status" value="1"/>
</dbReference>
<comment type="caution">
    <text evidence="1">The sequence shown here is derived from an EMBL/GenBank/DDBJ whole genome shotgun (WGS) entry which is preliminary data.</text>
</comment>
<dbReference type="Proteomes" id="UP001188597">
    <property type="component" value="Unassembled WGS sequence"/>
</dbReference>
<dbReference type="AlphaFoldDB" id="A0AA88VDE4"/>
<proteinExistence type="predicted"/>
<reference evidence="1" key="1">
    <citation type="submission" date="2022-12" db="EMBL/GenBank/DDBJ databases">
        <title>Draft genome assemblies for two species of Escallonia (Escalloniales).</title>
        <authorList>
            <person name="Chanderbali A."/>
            <person name="Dervinis C."/>
            <person name="Anghel I."/>
            <person name="Soltis D."/>
            <person name="Soltis P."/>
            <person name="Zapata F."/>
        </authorList>
    </citation>
    <scope>NUCLEOTIDE SEQUENCE</scope>
    <source>
        <strain evidence="1">UCBG64.0493</strain>
        <tissue evidence="1">Leaf</tissue>
    </source>
</reference>
<dbReference type="EMBL" id="JAVXUP010002194">
    <property type="protein sequence ID" value="KAK3004893.1"/>
    <property type="molecule type" value="Genomic_DNA"/>
</dbReference>
<dbReference type="PANTHER" id="PTHR30345:SF0">
    <property type="entry name" value="DNA DAMAGE-REPAIR_TOLERATION PROTEIN DRT102"/>
    <property type="match status" value="1"/>
</dbReference>
<gene>
    <name evidence="1" type="ORF">RJ639_018532</name>
</gene>
<dbReference type="InterPro" id="IPR003500">
    <property type="entry name" value="RpiB_LacA_LacB"/>
</dbReference>
<sequence>MSLICILNYEIHFPEISAAGTAATSPTATQTLSLVACGIGAGVSIFTNKFPSVFAATCLSPGDALNARSINNSNAVKDYYGDPFAVLFSKDSKNSKGEKYAELKFYKIRETVKVVKCFINTILADPLTKGLRPIDSVGRVDFMNIKRAHTVNYAYDWDLLKKKAPVGPKYKTADYAGAWM</sequence>
<keyword evidence="2" id="KW-1185">Reference proteome</keyword>
<dbReference type="GO" id="GO:0016853">
    <property type="term" value="F:isomerase activity"/>
    <property type="evidence" value="ECO:0007669"/>
    <property type="project" value="InterPro"/>
</dbReference>
<dbReference type="GO" id="GO:0005975">
    <property type="term" value="P:carbohydrate metabolic process"/>
    <property type="evidence" value="ECO:0007669"/>
    <property type="project" value="InterPro"/>
</dbReference>
<evidence type="ECO:0000313" key="2">
    <source>
        <dbReference type="Proteomes" id="UP001188597"/>
    </source>
</evidence>